<sequence length="227" mass="24977">MTCILTGVVTETKPRPSSWASVDLEAWVGLSPSPCSVARDAPCLPSFTVPRLTCLESTCCCFVYSPAFAPLPPANLSPLTFFPTRNTCQWNTSGVCVEFLEDLQVDRKSQRVPCGLPSRWLCLSLSLPPLSRNTHTKGLTFYPKHFLRYFPHTMIFPFLRGIGVIKGVNVPLSPVTVGLRPCEHLGQSYPGSLGRCKLLQRRGRLVLPCCVLRWSFSGGLGVPPKAQ</sequence>
<evidence type="ECO:0000313" key="2">
    <source>
        <dbReference type="Proteomes" id="UP000233100"/>
    </source>
</evidence>
<evidence type="ECO:0000313" key="1">
    <source>
        <dbReference type="Ensembl" id="ENSMFAP00000010850.2"/>
    </source>
</evidence>
<name>A0A2K5UER6_MACFA</name>
<dbReference type="GeneTree" id="ENSGT00910000146891"/>
<reference evidence="1 2" key="1">
    <citation type="submission" date="2013-03" db="EMBL/GenBank/DDBJ databases">
        <authorList>
            <person name="Warren W."/>
            <person name="Wilson R.K."/>
        </authorList>
    </citation>
    <scope>NUCLEOTIDE SEQUENCE</scope>
</reference>
<reference evidence="1" key="3">
    <citation type="submission" date="2025-09" db="UniProtKB">
        <authorList>
            <consortium name="Ensembl"/>
        </authorList>
    </citation>
    <scope>IDENTIFICATION</scope>
</reference>
<proteinExistence type="predicted"/>
<keyword evidence="2" id="KW-1185">Reference proteome</keyword>
<reference evidence="1" key="2">
    <citation type="submission" date="2025-08" db="UniProtKB">
        <authorList>
            <consortium name="Ensembl"/>
        </authorList>
    </citation>
    <scope>IDENTIFICATION</scope>
</reference>
<dbReference type="Ensembl" id="ENSMFAT00000044221.2">
    <property type="protein sequence ID" value="ENSMFAP00000010850.2"/>
    <property type="gene ID" value="ENSMFAG00000010945.2"/>
</dbReference>
<dbReference type="Proteomes" id="UP000233100">
    <property type="component" value="Chromosome 6"/>
</dbReference>
<organism evidence="1 2">
    <name type="scientific">Macaca fascicularis</name>
    <name type="common">Crab-eating macaque</name>
    <name type="synonym">Cynomolgus monkey</name>
    <dbReference type="NCBI Taxonomy" id="9541"/>
    <lineage>
        <taxon>Eukaryota</taxon>
        <taxon>Metazoa</taxon>
        <taxon>Chordata</taxon>
        <taxon>Craniata</taxon>
        <taxon>Vertebrata</taxon>
        <taxon>Euteleostomi</taxon>
        <taxon>Mammalia</taxon>
        <taxon>Eutheria</taxon>
        <taxon>Euarchontoglires</taxon>
        <taxon>Primates</taxon>
        <taxon>Haplorrhini</taxon>
        <taxon>Catarrhini</taxon>
        <taxon>Cercopithecidae</taxon>
        <taxon>Cercopithecinae</taxon>
        <taxon>Macaca</taxon>
    </lineage>
</organism>
<protein>
    <submittedName>
        <fullName evidence="1">Uncharacterized protein</fullName>
    </submittedName>
</protein>
<dbReference type="AlphaFoldDB" id="A0A2K5UER6"/>
<accession>A0A2K5UER6</accession>